<name>A0A7U2I904_PHANO</name>
<protein>
    <recommendedName>
        <fullName evidence="3">F-box domain-containing protein</fullName>
    </recommendedName>
</protein>
<gene>
    <name evidence="1" type="ORF">JI435_154590</name>
</gene>
<accession>A0A7U2I904</accession>
<dbReference type="VEuPathDB" id="FungiDB:JI435_154590"/>
<evidence type="ECO:0008006" key="3">
    <source>
        <dbReference type="Google" id="ProtNLM"/>
    </source>
</evidence>
<evidence type="ECO:0000313" key="1">
    <source>
        <dbReference type="EMBL" id="QRD05463.1"/>
    </source>
</evidence>
<dbReference type="EMBL" id="CP069040">
    <property type="protein sequence ID" value="QRD05463.1"/>
    <property type="molecule type" value="Genomic_DNA"/>
</dbReference>
<organism evidence="1 2">
    <name type="scientific">Phaeosphaeria nodorum (strain SN15 / ATCC MYA-4574 / FGSC 10173)</name>
    <name type="common">Glume blotch fungus</name>
    <name type="synonym">Parastagonospora nodorum</name>
    <dbReference type="NCBI Taxonomy" id="321614"/>
    <lineage>
        <taxon>Eukaryota</taxon>
        <taxon>Fungi</taxon>
        <taxon>Dikarya</taxon>
        <taxon>Ascomycota</taxon>
        <taxon>Pezizomycotina</taxon>
        <taxon>Dothideomycetes</taxon>
        <taxon>Pleosporomycetidae</taxon>
        <taxon>Pleosporales</taxon>
        <taxon>Pleosporineae</taxon>
        <taxon>Phaeosphaeriaceae</taxon>
        <taxon>Parastagonospora</taxon>
    </lineage>
</organism>
<dbReference type="Proteomes" id="UP000663193">
    <property type="component" value="Chromosome 18"/>
</dbReference>
<keyword evidence="2" id="KW-1185">Reference proteome</keyword>
<dbReference type="AlphaFoldDB" id="A0A7U2I904"/>
<dbReference type="OrthoDB" id="3801219at2759"/>
<sequence length="239" mass="27857">MADEEPHANSLLTLPVELRLQIYSYLIPLDTEHTHLCGLVMSCRTIKYELYDDMRNYIQKIRALLDARWPFDKPFNIPFPGLAFKSKQLLIEVPYYSSGRTHNIEFREEKVRLHDFVSQGAFDLGVKRVVLHVKAFDVQHTDAPIPYYRVPPPRPGERVEKKEASHLMKMYLRLAMEGAFLRAQPEEMSVVLFRREYASCPDTLVSRVVELVRGPNERLWLTESLNEPEYAGRWPVIGI</sequence>
<reference evidence="2" key="1">
    <citation type="journal article" date="2021" name="BMC Genomics">
        <title>Chromosome-level genome assembly and manually-curated proteome of model necrotroph Parastagonospora nodorum Sn15 reveals a genome-wide trove of candidate effector homologs, and redundancy of virulence-related functions within an accessory chromosome.</title>
        <authorList>
            <person name="Bertazzoni S."/>
            <person name="Jones D.A.B."/>
            <person name="Phan H.T."/>
            <person name="Tan K.-C."/>
            <person name="Hane J.K."/>
        </authorList>
    </citation>
    <scope>NUCLEOTIDE SEQUENCE [LARGE SCALE GENOMIC DNA]</scope>
    <source>
        <strain evidence="2">SN15 / ATCC MYA-4574 / FGSC 10173)</strain>
    </source>
</reference>
<proteinExistence type="predicted"/>
<evidence type="ECO:0000313" key="2">
    <source>
        <dbReference type="Proteomes" id="UP000663193"/>
    </source>
</evidence>